<accession>A0ABR4PKW3</accession>
<gene>
    <name evidence="2" type="ORF">PVAG01_05702</name>
</gene>
<reference evidence="2 3" key="1">
    <citation type="submission" date="2024-06" db="EMBL/GenBank/DDBJ databases">
        <title>Complete genome of Phlyctema vagabunda strain 19-DSS-EL-015.</title>
        <authorList>
            <person name="Fiorenzani C."/>
        </authorList>
    </citation>
    <scope>NUCLEOTIDE SEQUENCE [LARGE SCALE GENOMIC DNA]</scope>
    <source>
        <strain evidence="2 3">19-DSS-EL-015</strain>
    </source>
</reference>
<comment type="caution">
    <text evidence="2">The sequence shown here is derived from an EMBL/GenBank/DDBJ whole genome shotgun (WGS) entry which is preliminary data.</text>
</comment>
<protein>
    <submittedName>
        <fullName evidence="2">Uncharacterized protein</fullName>
    </submittedName>
</protein>
<evidence type="ECO:0000256" key="1">
    <source>
        <dbReference type="SAM" id="MobiDB-lite"/>
    </source>
</evidence>
<evidence type="ECO:0000313" key="2">
    <source>
        <dbReference type="EMBL" id="KAL3423955.1"/>
    </source>
</evidence>
<keyword evidence="3" id="KW-1185">Reference proteome</keyword>
<organism evidence="2 3">
    <name type="scientific">Phlyctema vagabunda</name>
    <dbReference type="NCBI Taxonomy" id="108571"/>
    <lineage>
        <taxon>Eukaryota</taxon>
        <taxon>Fungi</taxon>
        <taxon>Dikarya</taxon>
        <taxon>Ascomycota</taxon>
        <taxon>Pezizomycotina</taxon>
        <taxon>Leotiomycetes</taxon>
        <taxon>Helotiales</taxon>
        <taxon>Dermateaceae</taxon>
        <taxon>Phlyctema</taxon>
    </lineage>
</organism>
<dbReference type="Proteomes" id="UP001629113">
    <property type="component" value="Unassembled WGS sequence"/>
</dbReference>
<name>A0ABR4PKW3_9HELO</name>
<feature type="compositionally biased region" description="Acidic residues" evidence="1">
    <location>
        <begin position="22"/>
        <end position="45"/>
    </location>
</feature>
<dbReference type="EMBL" id="JBFCZG010000004">
    <property type="protein sequence ID" value="KAL3423955.1"/>
    <property type="molecule type" value="Genomic_DNA"/>
</dbReference>
<evidence type="ECO:0000313" key="3">
    <source>
        <dbReference type="Proteomes" id="UP001629113"/>
    </source>
</evidence>
<feature type="region of interest" description="Disordered" evidence="1">
    <location>
        <begin position="1"/>
        <end position="45"/>
    </location>
</feature>
<sequence length="203" mass="22726">MSKRKMKDDDPEYVPPSAGDEPATDDEDEYLAAEIPGELDDGDYEVQDLSGNITVVEGASMTKEQVEEKDNMVEKLGRQDPRFDDHTDNRKKAASKLKYQNELDFSDDWKGINKLGKKEVKLIACKVGNFVQEGVDLTGRPKVRQMDKEEMSEIAGTDSEPCNCVICTARRKNSVKMADNVIADRLRSGKKIGFDKYGPGRTL</sequence>
<feature type="compositionally biased region" description="Basic and acidic residues" evidence="1">
    <location>
        <begin position="64"/>
        <end position="91"/>
    </location>
</feature>
<proteinExistence type="predicted"/>
<feature type="region of interest" description="Disordered" evidence="1">
    <location>
        <begin position="58"/>
        <end position="93"/>
    </location>
</feature>